<dbReference type="PANTHER" id="PTHR42695">
    <property type="entry name" value="GLUTAMINE AMIDOTRANSFERASE YLR126C-RELATED"/>
    <property type="match status" value="1"/>
</dbReference>
<dbReference type="CDD" id="cd01741">
    <property type="entry name" value="GATase1_1"/>
    <property type="match status" value="1"/>
</dbReference>
<protein>
    <submittedName>
        <fullName evidence="2">Glutamine amidotransferase, class I</fullName>
    </submittedName>
</protein>
<organism evidence="2">
    <name type="scientific">hydrothermal vent metagenome</name>
    <dbReference type="NCBI Taxonomy" id="652676"/>
    <lineage>
        <taxon>unclassified sequences</taxon>
        <taxon>metagenomes</taxon>
        <taxon>ecological metagenomes</taxon>
    </lineage>
</organism>
<dbReference type="GO" id="GO:0005829">
    <property type="term" value="C:cytosol"/>
    <property type="evidence" value="ECO:0007669"/>
    <property type="project" value="TreeGrafter"/>
</dbReference>
<keyword evidence="2" id="KW-0315">Glutamine amidotransferase</keyword>
<dbReference type="AlphaFoldDB" id="A0A3B0SPJ9"/>
<proteinExistence type="predicted"/>
<dbReference type="SUPFAM" id="SSF52317">
    <property type="entry name" value="Class I glutamine amidotransferase-like"/>
    <property type="match status" value="1"/>
</dbReference>
<dbReference type="InterPro" id="IPR017926">
    <property type="entry name" value="GATASE"/>
</dbReference>
<feature type="domain" description="Glutamine amidotransferase" evidence="1">
    <location>
        <begin position="50"/>
        <end position="184"/>
    </location>
</feature>
<gene>
    <name evidence="2" type="ORF">MNBD_ACTINO01-721</name>
</gene>
<dbReference type="PANTHER" id="PTHR42695:SF5">
    <property type="entry name" value="GLUTAMINE AMIDOTRANSFERASE YLR126C-RELATED"/>
    <property type="match status" value="1"/>
</dbReference>
<dbReference type="InterPro" id="IPR044992">
    <property type="entry name" value="ChyE-like"/>
</dbReference>
<dbReference type="Pfam" id="PF00117">
    <property type="entry name" value="GATase"/>
    <property type="match status" value="1"/>
</dbReference>
<evidence type="ECO:0000259" key="1">
    <source>
        <dbReference type="Pfam" id="PF00117"/>
    </source>
</evidence>
<name>A0A3B0SPJ9_9ZZZZ</name>
<sequence>MRIGLLVCHHVEERYRPIVEDYASMIDEMLGGHALDLVVYDAVESEFPQDPGECDAYLISGAAASVYEPETWIRELERFVSRVVEDAVPIVGICFGHQVLASALGGVVERWERGWGGGVYSMQVRQRRTWMVPPLDEVALIMAHQDQVTALPDGATVLGSSDHCANFLVEFTPNAIGIQGHPEFPVAFAAMFYEDRRETVGEPIDRALASLSTPTDAGIVADWIYNVLAS</sequence>
<dbReference type="Gene3D" id="3.40.50.880">
    <property type="match status" value="1"/>
</dbReference>
<dbReference type="PROSITE" id="PS51273">
    <property type="entry name" value="GATASE_TYPE_1"/>
    <property type="match status" value="1"/>
</dbReference>
<accession>A0A3B0SPJ9</accession>
<dbReference type="EMBL" id="UOEI01000586">
    <property type="protein sequence ID" value="VAW08221.1"/>
    <property type="molecule type" value="Genomic_DNA"/>
</dbReference>
<dbReference type="InterPro" id="IPR029062">
    <property type="entry name" value="Class_I_gatase-like"/>
</dbReference>
<dbReference type="GO" id="GO:0016740">
    <property type="term" value="F:transferase activity"/>
    <property type="evidence" value="ECO:0007669"/>
    <property type="project" value="UniProtKB-KW"/>
</dbReference>
<reference evidence="2" key="1">
    <citation type="submission" date="2018-06" db="EMBL/GenBank/DDBJ databases">
        <authorList>
            <person name="Zhirakovskaya E."/>
        </authorList>
    </citation>
    <scope>NUCLEOTIDE SEQUENCE</scope>
</reference>
<evidence type="ECO:0000313" key="2">
    <source>
        <dbReference type="EMBL" id="VAW08221.1"/>
    </source>
</evidence>
<keyword evidence="2" id="KW-0808">Transferase</keyword>